<dbReference type="VEuPathDB" id="FungiDB:GGTG_11761"/>
<dbReference type="AlphaFoldDB" id="J3PE38"/>
<dbReference type="GeneID" id="20352219"/>
<feature type="region of interest" description="Disordered" evidence="4">
    <location>
        <begin position="141"/>
        <end position="170"/>
    </location>
</feature>
<dbReference type="RefSeq" id="XP_009227916.1">
    <property type="nucleotide sequence ID" value="XM_009229652.1"/>
</dbReference>
<reference evidence="7" key="1">
    <citation type="submission" date="2010-07" db="EMBL/GenBank/DDBJ databases">
        <title>The genome sequence of Gaeumannomyces graminis var. tritici strain R3-111a-1.</title>
        <authorList>
            <consortium name="The Broad Institute Genome Sequencing Platform"/>
            <person name="Ma L.-J."/>
            <person name="Dead R."/>
            <person name="Young S."/>
            <person name="Zeng Q."/>
            <person name="Koehrsen M."/>
            <person name="Alvarado L."/>
            <person name="Berlin A."/>
            <person name="Chapman S.B."/>
            <person name="Chen Z."/>
            <person name="Freedman E."/>
            <person name="Gellesch M."/>
            <person name="Goldberg J."/>
            <person name="Griggs A."/>
            <person name="Gujja S."/>
            <person name="Heilman E.R."/>
            <person name="Heiman D."/>
            <person name="Hepburn T."/>
            <person name="Howarth C."/>
            <person name="Jen D."/>
            <person name="Larson L."/>
            <person name="Mehta T."/>
            <person name="Neiman D."/>
            <person name="Pearson M."/>
            <person name="Roberts A."/>
            <person name="Saif S."/>
            <person name="Shea T."/>
            <person name="Shenoy N."/>
            <person name="Sisk P."/>
            <person name="Stolte C."/>
            <person name="Sykes S."/>
            <person name="Walk T."/>
            <person name="White J."/>
            <person name="Yandava C."/>
            <person name="Haas B."/>
            <person name="Nusbaum C."/>
            <person name="Birren B."/>
        </authorList>
    </citation>
    <scope>NUCLEOTIDE SEQUENCE [LARGE SCALE GENOMIC DNA]</scope>
    <source>
        <strain evidence="7">R3-111a-1</strain>
    </source>
</reference>
<evidence type="ECO:0000313" key="5">
    <source>
        <dbReference type="EMBL" id="EJT70738.1"/>
    </source>
</evidence>
<dbReference type="SUPFAM" id="SSF51735">
    <property type="entry name" value="NAD(P)-binding Rossmann-fold domains"/>
    <property type="match status" value="1"/>
</dbReference>
<dbReference type="GO" id="GO:0016616">
    <property type="term" value="F:oxidoreductase activity, acting on the CH-OH group of donors, NAD or NADP as acceptor"/>
    <property type="evidence" value="ECO:0007669"/>
    <property type="project" value="TreeGrafter"/>
</dbReference>
<name>J3PE38_GAET3</name>
<dbReference type="STRING" id="644352.J3PE38"/>
<dbReference type="PROSITE" id="PS00061">
    <property type="entry name" value="ADH_SHORT"/>
    <property type="match status" value="1"/>
</dbReference>
<keyword evidence="2" id="KW-0521">NADP</keyword>
<reference evidence="5" key="2">
    <citation type="submission" date="2010-07" db="EMBL/GenBank/DDBJ databases">
        <authorList>
            <consortium name="The Broad Institute Genome Sequencing Platform"/>
            <consortium name="Broad Institute Genome Sequencing Center for Infectious Disease"/>
            <person name="Ma L.-J."/>
            <person name="Dead R."/>
            <person name="Young S."/>
            <person name="Zeng Q."/>
            <person name="Koehrsen M."/>
            <person name="Alvarado L."/>
            <person name="Berlin A."/>
            <person name="Chapman S.B."/>
            <person name="Chen Z."/>
            <person name="Freedman E."/>
            <person name="Gellesch M."/>
            <person name="Goldberg J."/>
            <person name="Griggs A."/>
            <person name="Gujja S."/>
            <person name="Heilman E.R."/>
            <person name="Heiman D."/>
            <person name="Hepburn T."/>
            <person name="Howarth C."/>
            <person name="Jen D."/>
            <person name="Larson L."/>
            <person name="Mehta T."/>
            <person name="Neiman D."/>
            <person name="Pearson M."/>
            <person name="Roberts A."/>
            <person name="Saif S."/>
            <person name="Shea T."/>
            <person name="Shenoy N."/>
            <person name="Sisk P."/>
            <person name="Stolte C."/>
            <person name="Sykes S."/>
            <person name="Walk T."/>
            <person name="White J."/>
            <person name="Yandava C."/>
            <person name="Haas B."/>
            <person name="Nusbaum C."/>
            <person name="Birren B."/>
        </authorList>
    </citation>
    <scope>NUCLEOTIDE SEQUENCE</scope>
    <source>
        <strain evidence="5">R3-111a-1</strain>
    </source>
</reference>
<accession>J3PE38</accession>
<keyword evidence="3" id="KW-0560">Oxidoreductase</keyword>
<evidence type="ECO:0000256" key="2">
    <source>
        <dbReference type="ARBA" id="ARBA00022857"/>
    </source>
</evidence>
<reference evidence="6" key="4">
    <citation type="journal article" date="2015" name="G3 (Bethesda)">
        <title>Genome sequences of three phytopathogenic species of the Magnaporthaceae family of fungi.</title>
        <authorList>
            <person name="Okagaki L.H."/>
            <person name="Nunes C.C."/>
            <person name="Sailsbery J."/>
            <person name="Clay B."/>
            <person name="Brown D."/>
            <person name="John T."/>
            <person name="Oh Y."/>
            <person name="Young N."/>
            <person name="Fitzgerald M."/>
            <person name="Haas B.J."/>
            <person name="Zeng Q."/>
            <person name="Young S."/>
            <person name="Adiconis X."/>
            <person name="Fan L."/>
            <person name="Levin J.Z."/>
            <person name="Mitchell T.K."/>
            <person name="Okubara P.A."/>
            <person name="Farman M.L."/>
            <person name="Kohn L.M."/>
            <person name="Birren B."/>
            <person name="Ma L.-J."/>
            <person name="Dean R.A."/>
        </authorList>
    </citation>
    <scope>NUCLEOTIDE SEQUENCE</scope>
    <source>
        <strain evidence="6">R3-111a-1</strain>
    </source>
</reference>
<dbReference type="InterPro" id="IPR020904">
    <property type="entry name" value="Sc_DH/Rdtase_CS"/>
</dbReference>
<protein>
    <recommendedName>
        <fullName evidence="8">Bacilysin biosynthesis oxidoreductase bacC</fullName>
    </recommendedName>
</protein>
<comment type="similarity">
    <text evidence="1">Belongs to the short-chain dehydrogenases/reductases (SDR) family.</text>
</comment>
<evidence type="ECO:0000313" key="7">
    <source>
        <dbReference type="Proteomes" id="UP000006039"/>
    </source>
</evidence>
<evidence type="ECO:0000256" key="4">
    <source>
        <dbReference type="SAM" id="MobiDB-lite"/>
    </source>
</evidence>
<dbReference type="EMBL" id="GL385401">
    <property type="protein sequence ID" value="EJT70738.1"/>
    <property type="molecule type" value="Genomic_DNA"/>
</dbReference>
<evidence type="ECO:0000256" key="3">
    <source>
        <dbReference type="ARBA" id="ARBA00023002"/>
    </source>
</evidence>
<dbReference type="HOGENOM" id="CLU_010194_13_3_1"/>
<dbReference type="OrthoDB" id="498125at2759"/>
<dbReference type="Pfam" id="PF00106">
    <property type="entry name" value="adh_short"/>
    <property type="match status" value="2"/>
</dbReference>
<dbReference type="GO" id="GO:0005737">
    <property type="term" value="C:cytoplasm"/>
    <property type="evidence" value="ECO:0007669"/>
    <property type="project" value="TreeGrafter"/>
</dbReference>
<feature type="region of interest" description="Disordered" evidence="4">
    <location>
        <begin position="330"/>
        <end position="353"/>
    </location>
</feature>
<evidence type="ECO:0000256" key="1">
    <source>
        <dbReference type="ARBA" id="ARBA00006484"/>
    </source>
</evidence>
<dbReference type="Gene3D" id="3.40.50.720">
    <property type="entry name" value="NAD(P)-binding Rossmann-like Domain"/>
    <property type="match status" value="1"/>
</dbReference>
<dbReference type="PRINTS" id="PR00081">
    <property type="entry name" value="GDHRDH"/>
</dbReference>
<sequence length="419" mass="44599">MAALAPEHTHRLVEEILQSPPVDVNTPYDPSTLAGSTILITGGASGIGAALARRWARLGAFVAIGDLDAVAGEALVAELRTSAGGDDNQQQQQQHRHFFQRCDVTDWQSQVALFRAAARASPTGGIDAVVPAAGIAELTSTASGRGFENPSPALGGDDDDDGAPAAPPPPPSLAVVDVNLTGVLYSVHLALYWLARNNKNNNNSDGDRDNRDRHILLIGSASGVFPLPGQPLYCAAKHALTGLFRTLRCTAWRHGDGVRVNMLCPYFIDTPLIPAGGMSLLAGAGMASLPDVVEAATRLAADRAVRGRALVVGPRIKVLDGGEAVEYVDGDGDGDEADGRRGGYIRQNGGGGAGGGQAVWECYAHDYDSVEAFVWRYTRLLNTIERIRGWTGWVRDMVYILFYRNNPKRKGGNDAKKQR</sequence>
<gene>
    <name evidence="6" type="primary">20352219</name>
    <name evidence="5" type="ORF">GGTG_11761</name>
</gene>
<dbReference type="InterPro" id="IPR036291">
    <property type="entry name" value="NAD(P)-bd_dom_sf"/>
</dbReference>
<reference evidence="5" key="3">
    <citation type="submission" date="2010-09" db="EMBL/GenBank/DDBJ databases">
        <title>Annotation of Gaeumannomyces graminis var. tritici R3-111a-1.</title>
        <authorList>
            <consortium name="The Broad Institute Genome Sequencing Platform"/>
            <person name="Ma L.-J."/>
            <person name="Dead R."/>
            <person name="Young S.K."/>
            <person name="Zeng Q."/>
            <person name="Gargeya S."/>
            <person name="Fitzgerald M."/>
            <person name="Haas B."/>
            <person name="Abouelleil A."/>
            <person name="Alvarado L."/>
            <person name="Arachchi H.M."/>
            <person name="Berlin A."/>
            <person name="Brown A."/>
            <person name="Chapman S.B."/>
            <person name="Chen Z."/>
            <person name="Dunbar C."/>
            <person name="Freedman E."/>
            <person name="Gearin G."/>
            <person name="Gellesch M."/>
            <person name="Goldberg J."/>
            <person name="Griggs A."/>
            <person name="Gujja S."/>
            <person name="Heiman D."/>
            <person name="Howarth C."/>
            <person name="Larson L."/>
            <person name="Lui A."/>
            <person name="MacDonald P.J.P."/>
            <person name="Mehta T."/>
            <person name="Montmayeur A."/>
            <person name="Murphy C."/>
            <person name="Neiman D."/>
            <person name="Pearson M."/>
            <person name="Priest M."/>
            <person name="Roberts A."/>
            <person name="Saif S."/>
            <person name="Shea T."/>
            <person name="Shenoy N."/>
            <person name="Sisk P."/>
            <person name="Stolte C."/>
            <person name="Sykes S."/>
            <person name="Yandava C."/>
            <person name="Wortman J."/>
            <person name="Nusbaum C."/>
            <person name="Birren B."/>
        </authorList>
    </citation>
    <scope>NUCLEOTIDE SEQUENCE</scope>
    <source>
        <strain evidence="5">R3-111a-1</strain>
    </source>
</reference>
<proteinExistence type="inferred from homology"/>
<keyword evidence="7" id="KW-1185">Reference proteome</keyword>
<evidence type="ECO:0000313" key="6">
    <source>
        <dbReference type="EnsemblFungi" id="EJT70738"/>
    </source>
</evidence>
<dbReference type="EnsemblFungi" id="EJT70738">
    <property type="protein sequence ID" value="EJT70738"/>
    <property type="gene ID" value="GGTG_11761"/>
</dbReference>
<dbReference type="Proteomes" id="UP000006039">
    <property type="component" value="Unassembled WGS sequence"/>
</dbReference>
<reference evidence="6" key="5">
    <citation type="submission" date="2018-04" db="UniProtKB">
        <authorList>
            <consortium name="EnsemblFungi"/>
        </authorList>
    </citation>
    <scope>IDENTIFICATION</scope>
    <source>
        <strain evidence="6">R3-111a-1</strain>
    </source>
</reference>
<dbReference type="PANTHER" id="PTHR44229">
    <property type="entry name" value="15-HYDROXYPROSTAGLANDIN DEHYDROGENASE [NAD(+)]"/>
    <property type="match status" value="1"/>
</dbReference>
<dbReference type="eggNOG" id="KOG4169">
    <property type="taxonomic scope" value="Eukaryota"/>
</dbReference>
<dbReference type="PANTHER" id="PTHR44229:SF4">
    <property type="entry name" value="15-HYDROXYPROSTAGLANDIN DEHYDROGENASE [NAD(+)]"/>
    <property type="match status" value="1"/>
</dbReference>
<organism evidence="5">
    <name type="scientific">Gaeumannomyces tritici (strain R3-111a-1)</name>
    <name type="common">Wheat and barley take-all root rot fungus</name>
    <name type="synonym">Gaeumannomyces graminis var. tritici</name>
    <dbReference type="NCBI Taxonomy" id="644352"/>
    <lineage>
        <taxon>Eukaryota</taxon>
        <taxon>Fungi</taxon>
        <taxon>Dikarya</taxon>
        <taxon>Ascomycota</taxon>
        <taxon>Pezizomycotina</taxon>
        <taxon>Sordariomycetes</taxon>
        <taxon>Sordariomycetidae</taxon>
        <taxon>Magnaporthales</taxon>
        <taxon>Magnaporthaceae</taxon>
        <taxon>Gaeumannomyces</taxon>
    </lineage>
</organism>
<dbReference type="InterPro" id="IPR002347">
    <property type="entry name" value="SDR_fam"/>
</dbReference>
<evidence type="ECO:0008006" key="8">
    <source>
        <dbReference type="Google" id="ProtNLM"/>
    </source>
</evidence>